<comment type="caution">
    <text evidence="1">The sequence shown here is derived from an EMBL/GenBank/DDBJ whole genome shotgun (WGS) entry which is preliminary data.</text>
</comment>
<evidence type="ECO:0000313" key="2">
    <source>
        <dbReference type="Proteomes" id="UP000183567"/>
    </source>
</evidence>
<accession>A0A1J8R5R2</accession>
<dbReference type="Proteomes" id="UP000183567">
    <property type="component" value="Unassembled WGS sequence"/>
</dbReference>
<dbReference type="EMBL" id="LVVM01000261">
    <property type="protein sequence ID" value="OJA21144.1"/>
    <property type="molecule type" value="Genomic_DNA"/>
</dbReference>
<proteinExistence type="predicted"/>
<protein>
    <submittedName>
        <fullName evidence="1">Uncharacterized protein</fullName>
    </submittedName>
</protein>
<keyword evidence="2" id="KW-1185">Reference proteome</keyword>
<gene>
    <name evidence="1" type="ORF">AZE42_14139</name>
</gene>
<name>A0A1J8R5R2_9AGAM</name>
<sequence length="34" mass="3778">MRSFRLIDAYQKGLDGVQAANLIISTPLLIAEIF</sequence>
<reference evidence="1 2" key="1">
    <citation type="submission" date="2016-03" db="EMBL/GenBank/DDBJ databases">
        <title>Comparative genomics of the ectomycorrhizal sister species Rhizopogon vinicolor and Rhizopogon vesiculosus (Basidiomycota: Boletales) reveals a divergence of the mating type B locus.</title>
        <authorList>
            <person name="Mujic A.B."/>
            <person name="Kuo A."/>
            <person name="Tritt A."/>
            <person name="Lipzen A."/>
            <person name="Chen C."/>
            <person name="Johnson J."/>
            <person name="Sharma A."/>
            <person name="Barry K."/>
            <person name="Grigoriev I.V."/>
            <person name="Spatafora J.W."/>
        </authorList>
    </citation>
    <scope>NUCLEOTIDE SEQUENCE [LARGE SCALE GENOMIC DNA]</scope>
    <source>
        <strain evidence="1 2">AM-OR11-056</strain>
    </source>
</reference>
<organism evidence="1 2">
    <name type="scientific">Rhizopogon vesiculosus</name>
    <dbReference type="NCBI Taxonomy" id="180088"/>
    <lineage>
        <taxon>Eukaryota</taxon>
        <taxon>Fungi</taxon>
        <taxon>Dikarya</taxon>
        <taxon>Basidiomycota</taxon>
        <taxon>Agaricomycotina</taxon>
        <taxon>Agaricomycetes</taxon>
        <taxon>Agaricomycetidae</taxon>
        <taxon>Boletales</taxon>
        <taxon>Suillineae</taxon>
        <taxon>Rhizopogonaceae</taxon>
        <taxon>Rhizopogon</taxon>
    </lineage>
</organism>
<dbReference type="AlphaFoldDB" id="A0A1J8R5R2"/>
<evidence type="ECO:0000313" key="1">
    <source>
        <dbReference type="EMBL" id="OJA21144.1"/>
    </source>
</evidence>